<dbReference type="Proteomes" id="UP000422736">
    <property type="component" value="Chromosome 4"/>
</dbReference>
<dbReference type="PROSITE" id="PS50195">
    <property type="entry name" value="PX"/>
    <property type="match status" value="1"/>
</dbReference>
<accession>A0ABX6EXM1</accession>
<dbReference type="InterPro" id="IPR044106">
    <property type="entry name" value="PX_Snx41/Atg20"/>
</dbReference>
<feature type="domain" description="PX" evidence="10">
    <location>
        <begin position="105"/>
        <end position="225"/>
    </location>
</feature>
<keyword evidence="6" id="KW-0072">Autophagy</keyword>
<dbReference type="Pfam" id="PF00787">
    <property type="entry name" value="PX"/>
    <property type="match status" value="1"/>
</dbReference>
<protein>
    <submittedName>
        <fullName evidence="11">Sorting nexin-41</fullName>
    </submittedName>
</protein>
<dbReference type="CDD" id="cd06867">
    <property type="entry name" value="PX_SNX41_42"/>
    <property type="match status" value="1"/>
</dbReference>
<proteinExistence type="inferred from homology"/>
<evidence type="ECO:0000256" key="6">
    <source>
        <dbReference type="ARBA" id="ARBA00023006"/>
    </source>
</evidence>
<organism evidence="11 12">
    <name type="scientific">Kluyveromyces marxianus</name>
    <name type="common">Yeast</name>
    <name type="synonym">Candida kefyr</name>
    <dbReference type="NCBI Taxonomy" id="4911"/>
    <lineage>
        <taxon>Eukaryota</taxon>
        <taxon>Fungi</taxon>
        <taxon>Dikarya</taxon>
        <taxon>Ascomycota</taxon>
        <taxon>Saccharomycotina</taxon>
        <taxon>Saccharomycetes</taxon>
        <taxon>Saccharomycetales</taxon>
        <taxon>Saccharomycetaceae</taxon>
        <taxon>Kluyveromyces</taxon>
    </lineage>
</organism>
<evidence type="ECO:0000256" key="9">
    <source>
        <dbReference type="SAM" id="MobiDB-lite"/>
    </source>
</evidence>
<keyword evidence="5" id="KW-0653">Protein transport</keyword>
<dbReference type="InterPro" id="IPR036871">
    <property type="entry name" value="PX_dom_sf"/>
</dbReference>
<keyword evidence="8" id="KW-0472">Membrane</keyword>
<keyword evidence="7" id="KW-0446">Lipid-binding</keyword>
<dbReference type="InterPro" id="IPR027267">
    <property type="entry name" value="AH/BAR_dom_sf"/>
</dbReference>
<dbReference type="SUPFAM" id="SSF64268">
    <property type="entry name" value="PX domain"/>
    <property type="match status" value="1"/>
</dbReference>
<evidence type="ECO:0000256" key="7">
    <source>
        <dbReference type="ARBA" id="ARBA00023121"/>
    </source>
</evidence>
<dbReference type="PANTHER" id="PTHR46979:SF2">
    <property type="entry name" value="SORTING NEXIN-41"/>
    <property type="match status" value="1"/>
</dbReference>
<keyword evidence="4" id="KW-0967">Endosome</keyword>
<dbReference type="InterPro" id="IPR051079">
    <property type="entry name" value="Sorting_Nexin_Autophagy"/>
</dbReference>
<keyword evidence="12" id="KW-1185">Reference proteome</keyword>
<sequence>MNVFDGSEEEDNNPFSGTTHLYASGIAAVTDARDDYDFPEPALNFESNSDSNIEHSRTDVPNVIAEADERELDVEDDTLHSWKFATSELSRNSVFETSYMNLSHGEDAPEAIRIIDAGQYKDGYGKYAIGYKIEFGGIVVTRRYSEFDSLRQSLCRLLPTIIIPPIPSKHPIIKYIFNPLHVEKDIRTINRRQRLLARFLNNCHKVQEIRDHVVFQKFLNPEYFWKEVLSSPPISILPMNNLLAPPLNPTKPSPLHLLLPTPSTLTMHRRDELIAANDETEKKFVKYNSDLVKLKEILQPLHKTGRNIRTNIQNYSNVLSELGAYFNAYSLENSVFQVVSLIDQMNRLSMGIEKVGQSIDVSYVSTELLSEGIVFILEERTKEMLQFIHEAQRVLQFRNFKQEQYYTIEKTIKKRQLRIKQLKEADEQSIRLGEALKLNAEESPTVAQALESISQNSTKKQPTDPQFIDIIKSKIPSNGKSPSSSSSNELEPHLLTQDERASQVNKLERELEKLHECFRLIEKDLQQVNKSMQGSLNHLDEYFKETWHMILRDLCHHIVSWLKDCSQSWHSTKQAIDSI</sequence>
<evidence type="ECO:0000256" key="1">
    <source>
        <dbReference type="ARBA" id="ARBA00004481"/>
    </source>
</evidence>
<dbReference type="SMART" id="SM00312">
    <property type="entry name" value="PX"/>
    <property type="match status" value="1"/>
</dbReference>
<dbReference type="InterPro" id="IPR001683">
    <property type="entry name" value="PX_dom"/>
</dbReference>
<comment type="similarity">
    <text evidence="2">Belongs to the sorting nexin family.</text>
</comment>
<dbReference type="EMBL" id="CP015057">
    <property type="protein sequence ID" value="QGN16366.1"/>
    <property type="molecule type" value="Genomic_DNA"/>
</dbReference>
<evidence type="ECO:0000313" key="11">
    <source>
        <dbReference type="EMBL" id="QGN16366.1"/>
    </source>
</evidence>
<evidence type="ECO:0000256" key="2">
    <source>
        <dbReference type="ARBA" id="ARBA00010883"/>
    </source>
</evidence>
<evidence type="ECO:0000313" key="12">
    <source>
        <dbReference type="Proteomes" id="UP000422736"/>
    </source>
</evidence>
<feature type="compositionally biased region" description="Basic and acidic residues" evidence="9">
    <location>
        <begin position="490"/>
        <end position="502"/>
    </location>
</feature>
<feature type="region of interest" description="Disordered" evidence="9">
    <location>
        <begin position="473"/>
        <end position="502"/>
    </location>
</feature>
<evidence type="ECO:0000256" key="4">
    <source>
        <dbReference type="ARBA" id="ARBA00022753"/>
    </source>
</evidence>
<keyword evidence="3" id="KW-0813">Transport</keyword>
<name>A0ABX6EXM1_KLUMA</name>
<dbReference type="PANTHER" id="PTHR46979">
    <property type="entry name" value="SORTING NEXIN-41"/>
    <property type="match status" value="1"/>
</dbReference>
<comment type="subcellular location">
    <subcellularLocation>
        <location evidence="1">Endosome membrane</location>
        <topology evidence="1">Peripheral membrane protein</topology>
    </subcellularLocation>
</comment>
<evidence type="ECO:0000256" key="3">
    <source>
        <dbReference type="ARBA" id="ARBA00022448"/>
    </source>
</evidence>
<feature type="compositionally biased region" description="Low complexity" evidence="9">
    <location>
        <begin position="473"/>
        <end position="488"/>
    </location>
</feature>
<reference evidence="11 12" key="1">
    <citation type="submission" date="2016-03" db="EMBL/GenBank/DDBJ databases">
        <title>How can Kluyveromyces marxianus grow so fast - potential evolutionary course in Saccharomyces Complex revealed by comparative genomics.</title>
        <authorList>
            <person name="Mo W."/>
            <person name="Lu W."/>
            <person name="Yang X."/>
            <person name="Qi J."/>
            <person name="Lv H."/>
        </authorList>
    </citation>
    <scope>NUCLEOTIDE SEQUENCE [LARGE SCALE GENOMIC DNA]</scope>
    <source>
        <strain evidence="11 12">FIM1</strain>
    </source>
</reference>
<evidence type="ECO:0000256" key="8">
    <source>
        <dbReference type="ARBA" id="ARBA00023136"/>
    </source>
</evidence>
<dbReference type="Gene3D" id="3.30.1520.10">
    <property type="entry name" value="Phox-like domain"/>
    <property type="match status" value="1"/>
</dbReference>
<evidence type="ECO:0000259" key="10">
    <source>
        <dbReference type="PROSITE" id="PS50195"/>
    </source>
</evidence>
<dbReference type="Gene3D" id="1.20.1270.60">
    <property type="entry name" value="Arfaptin homology (AH) domain/BAR domain"/>
    <property type="match status" value="1"/>
</dbReference>
<gene>
    <name evidence="11" type="primary">SNX41</name>
    <name evidence="11" type="ORF">FIM1_3072</name>
</gene>
<evidence type="ECO:0000256" key="5">
    <source>
        <dbReference type="ARBA" id="ARBA00022927"/>
    </source>
</evidence>